<dbReference type="InterPro" id="IPR014013">
    <property type="entry name" value="Helic_SF1/SF2_ATP-bd_DinG/Rad3"/>
</dbReference>
<dbReference type="Gene3D" id="3.40.50.300">
    <property type="entry name" value="P-loop containing nucleotide triphosphate hydrolases"/>
    <property type="match status" value="2"/>
</dbReference>
<keyword evidence="13" id="KW-1185">Reference proteome</keyword>
<evidence type="ECO:0000256" key="9">
    <source>
        <dbReference type="ARBA" id="ARBA00073590"/>
    </source>
</evidence>
<proteinExistence type="inferred from homology"/>
<comment type="similarity">
    <text evidence="6">Belongs to the helicase family. DinG subfamily.</text>
</comment>
<sequence>MADELTHQVLQAAVSGIEGRERPGQLAMADAVAESLVLGRHLLVQAGTGTGKSLGYLAPVLAHVSGTDERVVIATATLALQAQLANKDIPAALDAVEEVSGKRPKAAILKGRTNYACLYRARSGGVSAQGSLVGSEDIQEAAPDLDSVSRLGVEVLALREWVEEEAERGGLADRDDAPTHTSAGWQQVSIPTRECLGVAACPFGQECFVEKSREEARSAQVVVTNHALLAINAMHGRTALPEHSALIVDEAHELTSRITTAATNELTPIIIERAAKRALTWLEDDLATEFLACADTLRDALEESEPTRIESSSAPVTYAAAQIRDVSRRAASALSGKHDDPERTQATAAVKEVFDIAARIAGLADADVVWVSDSEFRGRAVWVAPLNVSGLLRSEVFGETPTVLTSATLVLGGDFSSFAGSVGLSRSDEVADDVAPDELEPLSWRGLDVGSPFDYRSQGILYATKSLPKPGRDGLTPEVLAEIAQLVWAAGGRTLGLFASRRNAEQAAAHCRRELPDFKILCQGDAQLSELQREFIADPETCLFGTMSLWQGVDVPGETCQLVIIDKIPFPRPDDPLMQARKKAVDDAGGNGFMSVAATHAALLLAQGTGRLIRRSEDRGVVAILDPRLVTARYGRFLSNSLPGFWPTTDPDIAVRALRRLRGEE</sequence>
<dbReference type="RefSeq" id="WP_143939409.1">
    <property type="nucleotide sequence ID" value="NZ_VKKG01000008.1"/>
</dbReference>
<dbReference type="InterPro" id="IPR011545">
    <property type="entry name" value="DEAD/DEAH_box_helicase_dom"/>
</dbReference>
<organism evidence="12 13">
    <name type="scientific">Tessaracoccus rhinocerotis</name>
    <dbReference type="NCBI Taxonomy" id="1689449"/>
    <lineage>
        <taxon>Bacteria</taxon>
        <taxon>Bacillati</taxon>
        <taxon>Actinomycetota</taxon>
        <taxon>Actinomycetes</taxon>
        <taxon>Propionibacteriales</taxon>
        <taxon>Propionibacteriaceae</taxon>
        <taxon>Tessaracoccus</taxon>
    </lineage>
</organism>
<dbReference type="EMBL" id="VKKG01000008">
    <property type="protein sequence ID" value="TRY16592.1"/>
    <property type="molecule type" value="Genomic_DNA"/>
</dbReference>
<dbReference type="SMART" id="SM00487">
    <property type="entry name" value="DEXDc"/>
    <property type="match status" value="1"/>
</dbReference>
<dbReference type="OrthoDB" id="9805194at2"/>
<dbReference type="InterPro" id="IPR045028">
    <property type="entry name" value="DinG/Rad3-like"/>
</dbReference>
<accession>A0A553JVX5</accession>
<keyword evidence="3" id="KW-0378">Hydrolase</keyword>
<evidence type="ECO:0000256" key="8">
    <source>
        <dbReference type="ARBA" id="ARBA00048954"/>
    </source>
</evidence>
<dbReference type="SUPFAM" id="SSF52540">
    <property type="entry name" value="P-loop containing nucleoside triphosphate hydrolases"/>
    <property type="match status" value="1"/>
</dbReference>
<evidence type="ECO:0000256" key="2">
    <source>
        <dbReference type="ARBA" id="ARBA00022741"/>
    </source>
</evidence>
<dbReference type="SMART" id="SM00491">
    <property type="entry name" value="HELICc2"/>
    <property type="match status" value="1"/>
</dbReference>
<keyword evidence="4 12" id="KW-0347">Helicase</keyword>
<evidence type="ECO:0000259" key="11">
    <source>
        <dbReference type="PROSITE" id="PS51193"/>
    </source>
</evidence>
<evidence type="ECO:0000313" key="13">
    <source>
        <dbReference type="Proteomes" id="UP000317638"/>
    </source>
</evidence>
<dbReference type="AlphaFoldDB" id="A0A553JVX5"/>
<evidence type="ECO:0000256" key="7">
    <source>
        <dbReference type="ARBA" id="ARBA00044969"/>
    </source>
</evidence>
<evidence type="ECO:0000256" key="10">
    <source>
        <dbReference type="ARBA" id="ARBA00079061"/>
    </source>
</evidence>
<dbReference type="GO" id="GO:0005524">
    <property type="term" value="F:ATP binding"/>
    <property type="evidence" value="ECO:0007669"/>
    <property type="project" value="UniProtKB-KW"/>
</dbReference>
<evidence type="ECO:0000256" key="4">
    <source>
        <dbReference type="ARBA" id="ARBA00022806"/>
    </source>
</evidence>
<reference evidence="12 13" key="1">
    <citation type="submission" date="2019-07" db="EMBL/GenBank/DDBJ databases">
        <authorList>
            <person name="Zhou L.-Y."/>
        </authorList>
    </citation>
    <scope>NUCLEOTIDE SEQUENCE [LARGE SCALE GENOMIC DNA]</scope>
    <source>
        <strain evidence="12 13">YIM 101269</strain>
    </source>
</reference>
<dbReference type="PANTHER" id="PTHR11472:SF34">
    <property type="entry name" value="REGULATOR OF TELOMERE ELONGATION HELICASE 1"/>
    <property type="match status" value="1"/>
</dbReference>
<evidence type="ECO:0000256" key="6">
    <source>
        <dbReference type="ARBA" id="ARBA00038058"/>
    </source>
</evidence>
<feature type="domain" description="Helicase ATP-binding" evidence="11">
    <location>
        <begin position="11"/>
        <end position="301"/>
    </location>
</feature>
<comment type="cofactor">
    <cofactor evidence="1">
        <name>[4Fe-4S] cluster</name>
        <dbReference type="ChEBI" id="CHEBI:49883"/>
    </cofactor>
</comment>
<dbReference type="InterPro" id="IPR006555">
    <property type="entry name" value="ATP-dep_Helicase_C"/>
</dbReference>
<comment type="catalytic activity">
    <reaction evidence="8">
        <text>ATP + H2O = ADP + phosphate + H(+)</text>
        <dbReference type="Rhea" id="RHEA:13065"/>
        <dbReference type="ChEBI" id="CHEBI:15377"/>
        <dbReference type="ChEBI" id="CHEBI:15378"/>
        <dbReference type="ChEBI" id="CHEBI:30616"/>
        <dbReference type="ChEBI" id="CHEBI:43474"/>
        <dbReference type="ChEBI" id="CHEBI:456216"/>
        <dbReference type="EC" id="5.6.2.3"/>
    </reaction>
</comment>
<dbReference type="GO" id="GO:0016818">
    <property type="term" value="F:hydrolase activity, acting on acid anhydrides, in phosphorus-containing anhydrides"/>
    <property type="evidence" value="ECO:0007669"/>
    <property type="project" value="InterPro"/>
</dbReference>
<evidence type="ECO:0000256" key="1">
    <source>
        <dbReference type="ARBA" id="ARBA00001966"/>
    </source>
</evidence>
<dbReference type="Pfam" id="PF13307">
    <property type="entry name" value="Helicase_C_2"/>
    <property type="match status" value="1"/>
</dbReference>
<evidence type="ECO:0000313" key="12">
    <source>
        <dbReference type="EMBL" id="TRY16592.1"/>
    </source>
</evidence>
<dbReference type="FunFam" id="3.40.50.300:FF:000437">
    <property type="entry name" value="ATP-dependent DNA helicase DinG"/>
    <property type="match status" value="1"/>
</dbReference>
<keyword evidence="5" id="KW-0067">ATP-binding</keyword>
<dbReference type="GO" id="GO:0043139">
    <property type="term" value="F:5'-3' DNA helicase activity"/>
    <property type="evidence" value="ECO:0007669"/>
    <property type="project" value="UniProtKB-EC"/>
</dbReference>
<dbReference type="PROSITE" id="PS51193">
    <property type="entry name" value="HELICASE_ATP_BIND_2"/>
    <property type="match status" value="1"/>
</dbReference>
<dbReference type="InterPro" id="IPR027417">
    <property type="entry name" value="P-loop_NTPase"/>
</dbReference>
<dbReference type="EC" id="5.6.2.3" evidence="7"/>
<comment type="caution">
    <text evidence="12">The sequence shown here is derived from an EMBL/GenBank/DDBJ whole genome shotgun (WGS) entry which is preliminary data.</text>
</comment>
<dbReference type="PANTHER" id="PTHR11472">
    <property type="entry name" value="DNA REPAIR DEAD HELICASE RAD3/XP-D SUBFAMILY MEMBER"/>
    <property type="match status" value="1"/>
</dbReference>
<dbReference type="InterPro" id="IPR014001">
    <property type="entry name" value="Helicase_ATP-bd"/>
</dbReference>
<keyword evidence="2" id="KW-0547">Nucleotide-binding</keyword>
<evidence type="ECO:0000256" key="3">
    <source>
        <dbReference type="ARBA" id="ARBA00022801"/>
    </source>
</evidence>
<dbReference type="Proteomes" id="UP000317638">
    <property type="component" value="Unassembled WGS sequence"/>
</dbReference>
<protein>
    <recommendedName>
        <fullName evidence="9">ATP-dependent helicase DinG</fullName>
        <ecNumber evidence="7">5.6.2.3</ecNumber>
    </recommendedName>
    <alternativeName>
        <fullName evidence="10">DNA 5'-3' helicase DinG</fullName>
    </alternativeName>
</protein>
<gene>
    <name evidence="12" type="ORF">FOJ82_15500</name>
</gene>
<dbReference type="Pfam" id="PF00270">
    <property type="entry name" value="DEAD"/>
    <property type="match status" value="1"/>
</dbReference>
<evidence type="ECO:0000256" key="5">
    <source>
        <dbReference type="ARBA" id="ARBA00022840"/>
    </source>
</evidence>
<dbReference type="GO" id="GO:0003676">
    <property type="term" value="F:nucleic acid binding"/>
    <property type="evidence" value="ECO:0007669"/>
    <property type="project" value="InterPro"/>
</dbReference>
<name>A0A553JVX5_9ACTN</name>
<dbReference type="GO" id="GO:0006139">
    <property type="term" value="P:nucleobase-containing compound metabolic process"/>
    <property type="evidence" value="ECO:0007669"/>
    <property type="project" value="InterPro"/>
</dbReference>